<feature type="domain" description="LIM zinc-binding" evidence="6">
    <location>
        <begin position="76"/>
        <end position="136"/>
    </location>
</feature>
<sequence>MQERLSVKTAGENVEETCSKLQKSIFTKDASRAPVCRILVLSYCVSECKVSLEKGGFFMKDDGFYCQEDYQRYFVAKCKICSKDLIGEIVTVMNFSFHRECFKCTGCSIPFHPGDRVTVWQERFFCPHCITQQNIETSPAKSKQKGNGDALSPLSVTDDEGCISAAEASVGDFASPQGKSYSTDEKTLKCERRDEFRLPSSDPKCMVSPGVPQKSKSILRKTGTESEKLRASSREHGYISTDSGLGEKLTDVSFISQFTSGFRHLSFFMPKCSNEQLNRGENRLQPQKALQITYSCHLICSLSLLQSRVPEEQYDTLILPERSAGLSYASPQSALSPTLSSHQSRQVSCSLHSRVPNSDYGRHLSQSYIHLSDPPSQTDRYKRNVSFTSINKAVKTKHFHVPETKNRYLPPGIRTSDLLFGQPIRNTLSTADASHMRRILRRPITQSAMELDQKTADTSISTSIPPDLPNSVAYPTVNGSAINGRSPGPVSPGGTVTSGRTGTSTTRPGLDEQEVTAEVRRLACYPAGQQRDQSVPAPIERYDWPGPPASAVILAELMRERRYRRRDQAQVNGGTGGLSADDVDDAESQEALSIDCAFDGSVNDASTPRLSGGIGQVSDYLNVIDLHIFSFGKQKLSSWFDKTHINYFLFLRNLPLEGHLVIWP</sequence>
<reference evidence="7" key="1">
    <citation type="submission" date="2019-05" db="EMBL/GenBank/DDBJ databases">
        <title>Annotation for the trematode Fasciolopsis buski.</title>
        <authorList>
            <person name="Choi Y.-J."/>
        </authorList>
    </citation>
    <scope>NUCLEOTIDE SEQUENCE</scope>
    <source>
        <strain evidence="7">HT</strain>
        <tissue evidence="7">Whole worm</tissue>
    </source>
</reference>
<evidence type="ECO:0000256" key="2">
    <source>
        <dbReference type="ARBA" id="ARBA00022833"/>
    </source>
</evidence>
<evidence type="ECO:0000256" key="4">
    <source>
        <dbReference type="PROSITE-ProRule" id="PRU00125"/>
    </source>
</evidence>
<dbReference type="GO" id="GO:0030032">
    <property type="term" value="P:lamellipodium assembly"/>
    <property type="evidence" value="ECO:0007669"/>
    <property type="project" value="TreeGrafter"/>
</dbReference>
<accession>A0A8E0VK17</accession>
<keyword evidence="2 4" id="KW-0862">Zinc</keyword>
<dbReference type="Gene3D" id="2.10.110.10">
    <property type="entry name" value="Cysteine Rich Protein"/>
    <property type="match status" value="1"/>
</dbReference>
<keyword evidence="8" id="KW-1185">Reference proteome</keyword>
<dbReference type="OrthoDB" id="1746725at2759"/>
<dbReference type="AlphaFoldDB" id="A0A8E0VK17"/>
<dbReference type="SMART" id="SM00132">
    <property type="entry name" value="LIM"/>
    <property type="match status" value="2"/>
</dbReference>
<dbReference type="Pfam" id="PF00412">
    <property type="entry name" value="LIM"/>
    <property type="match status" value="1"/>
</dbReference>
<keyword evidence="1 4" id="KW-0479">Metal-binding</keyword>
<feature type="compositionally biased region" description="Low complexity" evidence="5">
    <location>
        <begin position="492"/>
        <end position="508"/>
    </location>
</feature>
<dbReference type="PANTHER" id="PTHR24213">
    <property type="entry name" value="ACTIN-BINDING LIM PROTEIN"/>
    <property type="match status" value="1"/>
</dbReference>
<evidence type="ECO:0000313" key="7">
    <source>
        <dbReference type="EMBL" id="KAA0192869.1"/>
    </source>
</evidence>
<dbReference type="PROSITE" id="PS00478">
    <property type="entry name" value="LIM_DOMAIN_1"/>
    <property type="match status" value="1"/>
</dbReference>
<dbReference type="InterPro" id="IPR051618">
    <property type="entry name" value="Actin-binding_LIM"/>
</dbReference>
<protein>
    <recommendedName>
        <fullName evidence="6">LIM zinc-binding domain-containing protein</fullName>
    </recommendedName>
</protein>
<proteinExistence type="predicted"/>
<dbReference type="GO" id="GO:0051017">
    <property type="term" value="P:actin filament bundle assembly"/>
    <property type="evidence" value="ECO:0007669"/>
    <property type="project" value="TreeGrafter"/>
</dbReference>
<dbReference type="GO" id="GO:0005886">
    <property type="term" value="C:plasma membrane"/>
    <property type="evidence" value="ECO:0007669"/>
    <property type="project" value="TreeGrafter"/>
</dbReference>
<evidence type="ECO:0000259" key="6">
    <source>
        <dbReference type="PROSITE" id="PS50023"/>
    </source>
</evidence>
<dbReference type="SUPFAM" id="SSF57716">
    <property type="entry name" value="Glucocorticoid receptor-like (DNA-binding domain)"/>
    <property type="match status" value="1"/>
</dbReference>
<dbReference type="EMBL" id="LUCM01005399">
    <property type="protein sequence ID" value="KAA0192869.1"/>
    <property type="molecule type" value="Genomic_DNA"/>
</dbReference>
<gene>
    <name evidence="7" type="ORF">FBUS_03653</name>
</gene>
<dbReference type="GO" id="GO:0051015">
    <property type="term" value="F:actin filament binding"/>
    <property type="evidence" value="ECO:0007669"/>
    <property type="project" value="TreeGrafter"/>
</dbReference>
<evidence type="ECO:0000256" key="1">
    <source>
        <dbReference type="ARBA" id="ARBA00022723"/>
    </source>
</evidence>
<keyword evidence="3 4" id="KW-0440">LIM domain</keyword>
<organism evidence="7 8">
    <name type="scientific">Fasciolopsis buskii</name>
    <dbReference type="NCBI Taxonomy" id="27845"/>
    <lineage>
        <taxon>Eukaryota</taxon>
        <taxon>Metazoa</taxon>
        <taxon>Spiralia</taxon>
        <taxon>Lophotrochozoa</taxon>
        <taxon>Platyhelminthes</taxon>
        <taxon>Trematoda</taxon>
        <taxon>Digenea</taxon>
        <taxon>Plagiorchiida</taxon>
        <taxon>Echinostomata</taxon>
        <taxon>Echinostomatoidea</taxon>
        <taxon>Fasciolidae</taxon>
        <taxon>Fasciolopsis</taxon>
    </lineage>
</organism>
<dbReference type="PANTHER" id="PTHR24213:SF17">
    <property type="entry name" value="DEMATIN"/>
    <property type="match status" value="1"/>
</dbReference>
<dbReference type="GO" id="GO:0015629">
    <property type="term" value="C:actin cytoskeleton"/>
    <property type="evidence" value="ECO:0007669"/>
    <property type="project" value="TreeGrafter"/>
</dbReference>
<dbReference type="PROSITE" id="PS50023">
    <property type="entry name" value="LIM_DOMAIN_2"/>
    <property type="match status" value="1"/>
</dbReference>
<dbReference type="GO" id="GO:0046872">
    <property type="term" value="F:metal ion binding"/>
    <property type="evidence" value="ECO:0007669"/>
    <property type="project" value="UniProtKB-KW"/>
</dbReference>
<dbReference type="Proteomes" id="UP000728185">
    <property type="component" value="Unassembled WGS sequence"/>
</dbReference>
<evidence type="ECO:0000256" key="5">
    <source>
        <dbReference type="SAM" id="MobiDB-lite"/>
    </source>
</evidence>
<comment type="caution">
    <text evidence="7">The sequence shown here is derived from an EMBL/GenBank/DDBJ whole genome shotgun (WGS) entry which is preliminary data.</text>
</comment>
<name>A0A8E0VK17_9TREM</name>
<evidence type="ECO:0000256" key="3">
    <source>
        <dbReference type="ARBA" id="ARBA00023038"/>
    </source>
</evidence>
<feature type="region of interest" description="Disordered" evidence="5">
    <location>
        <begin position="480"/>
        <end position="514"/>
    </location>
</feature>
<evidence type="ECO:0000313" key="8">
    <source>
        <dbReference type="Proteomes" id="UP000728185"/>
    </source>
</evidence>
<dbReference type="InterPro" id="IPR001781">
    <property type="entry name" value="Znf_LIM"/>
</dbReference>